<accession>A0A8E2EBN4</accession>
<dbReference type="AlphaFoldDB" id="A0A8E2EBN4"/>
<gene>
    <name evidence="1" type="ORF">K432DRAFT_392509</name>
</gene>
<name>A0A8E2EBN4_9PEZI</name>
<evidence type="ECO:0000313" key="1">
    <source>
        <dbReference type="EMBL" id="OCK81061.1"/>
    </source>
</evidence>
<organism evidence="1 2">
    <name type="scientific">Lepidopterella palustris CBS 459.81</name>
    <dbReference type="NCBI Taxonomy" id="1314670"/>
    <lineage>
        <taxon>Eukaryota</taxon>
        <taxon>Fungi</taxon>
        <taxon>Dikarya</taxon>
        <taxon>Ascomycota</taxon>
        <taxon>Pezizomycotina</taxon>
        <taxon>Dothideomycetes</taxon>
        <taxon>Pleosporomycetidae</taxon>
        <taxon>Mytilinidiales</taxon>
        <taxon>Argynnaceae</taxon>
        <taxon>Lepidopterella</taxon>
    </lineage>
</organism>
<dbReference type="Proteomes" id="UP000250266">
    <property type="component" value="Unassembled WGS sequence"/>
</dbReference>
<reference evidence="1 2" key="1">
    <citation type="journal article" date="2016" name="Nat. Commun.">
        <title>Ectomycorrhizal ecology is imprinted in the genome of the dominant symbiotic fungus Cenococcum geophilum.</title>
        <authorList>
            <consortium name="DOE Joint Genome Institute"/>
            <person name="Peter M."/>
            <person name="Kohler A."/>
            <person name="Ohm R.A."/>
            <person name="Kuo A."/>
            <person name="Krutzmann J."/>
            <person name="Morin E."/>
            <person name="Arend M."/>
            <person name="Barry K.W."/>
            <person name="Binder M."/>
            <person name="Choi C."/>
            <person name="Clum A."/>
            <person name="Copeland A."/>
            <person name="Grisel N."/>
            <person name="Haridas S."/>
            <person name="Kipfer T."/>
            <person name="LaButti K."/>
            <person name="Lindquist E."/>
            <person name="Lipzen A."/>
            <person name="Maire R."/>
            <person name="Meier B."/>
            <person name="Mihaltcheva S."/>
            <person name="Molinier V."/>
            <person name="Murat C."/>
            <person name="Poggeler S."/>
            <person name="Quandt C.A."/>
            <person name="Sperisen C."/>
            <person name="Tritt A."/>
            <person name="Tisserant E."/>
            <person name="Crous P.W."/>
            <person name="Henrissat B."/>
            <person name="Nehls U."/>
            <person name="Egli S."/>
            <person name="Spatafora J.W."/>
            <person name="Grigoriev I.V."/>
            <person name="Martin F.M."/>
        </authorList>
    </citation>
    <scope>NUCLEOTIDE SEQUENCE [LARGE SCALE GENOMIC DNA]</scope>
    <source>
        <strain evidence="1 2">CBS 459.81</strain>
    </source>
</reference>
<sequence>MRMQGSFEKTQHRNARIFKAGEDVSWYFSIERQAKEGGILVLNECKTGLLREVNGCEHGGRSKLGDWIFTTKLFRSVPDDGQCSDTEYINNVSKDKRSSAPALRHVKDFSVKERQPEKGDIKIIYDVGIPTPKAVSGKRGDITIAYDVDIPEESHARPFQA</sequence>
<dbReference type="OrthoDB" id="3770800at2759"/>
<proteinExistence type="predicted"/>
<dbReference type="EMBL" id="KV744935">
    <property type="protein sequence ID" value="OCK81061.1"/>
    <property type="molecule type" value="Genomic_DNA"/>
</dbReference>
<keyword evidence="2" id="KW-1185">Reference proteome</keyword>
<evidence type="ECO:0000313" key="2">
    <source>
        <dbReference type="Proteomes" id="UP000250266"/>
    </source>
</evidence>
<protein>
    <submittedName>
        <fullName evidence="1">Uncharacterized protein</fullName>
    </submittedName>
</protein>